<sequence>METRQILVIERLQQAQNAQDLEALLACFAPNFQGNHPLHPERGFEGIEQVRKSWSIIFHAIPDFHSELLRSAVEGDTAWAEWYWFGTHRDDSQFGMRGVTIFGIPADRIEWARLYMEPVQAVGEGIDQAVKSLFQ</sequence>
<protein>
    <submittedName>
        <fullName evidence="2">Nuclear transport factor 2 family protein</fullName>
    </submittedName>
</protein>
<dbReference type="Gene3D" id="3.10.450.50">
    <property type="match status" value="1"/>
</dbReference>
<dbReference type="SUPFAM" id="SSF54427">
    <property type="entry name" value="NTF2-like"/>
    <property type="match status" value="1"/>
</dbReference>
<reference evidence="2" key="1">
    <citation type="submission" date="2020-05" db="EMBL/GenBank/DDBJ databases">
        <authorList>
            <person name="Zhu T."/>
            <person name="Keshari N."/>
            <person name="Lu X."/>
        </authorList>
    </citation>
    <scope>NUCLEOTIDE SEQUENCE</scope>
    <source>
        <strain evidence="2">NK1-12</strain>
    </source>
</reference>
<dbReference type="AlphaFoldDB" id="A0AA96WJE8"/>
<proteinExistence type="predicted"/>
<gene>
    <name evidence="2" type="ORF">HJG54_25020</name>
</gene>
<dbReference type="Pfam" id="PF12680">
    <property type="entry name" value="SnoaL_2"/>
    <property type="match status" value="1"/>
</dbReference>
<feature type="domain" description="SnoaL-like" evidence="1">
    <location>
        <begin position="10"/>
        <end position="109"/>
    </location>
</feature>
<dbReference type="InterPro" id="IPR032710">
    <property type="entry name" value="NTF2-like_dom_sf"/>
</dbReference>
<organism evidence="2">
    <name type="scientific">Leptolyngbya sp. NK1-12</name>
    <dbReference type="NCBI Taxonomy" id="2547451"/>
    <lineage>
        <taxon>Bacteria</taxon>
        <taxon>Bacillati</taxon>
        <taxon>Cyanobacteriota</taxon>
        <taxon>Cyanophyceae</taxon>
        <taxon>Leptolyngbyales</taxon>
        <taxon>Leptolyngbyaceae</taxon>
        <taxon>Leptolyngbya group</taxon>
        <taxon>Leptolyngbya</taxon>
    </lineage>
</organism>
<dbReference type="RefSeq" id="WP_316431939.1">
    <property type="nucleotide sequence ID" value="NZ_CP053586.1"/>
</dbReference>
<accession>A0AA96WJE8</accession>
<dbReference type="EMBL" id="CP053586">
    <property type="protein sequence ID" value="WNZ25775.1"/>
    <property type="molecule type" value="Genomic_DNA"/>
</dbReference>
<name>A0AA96WJE8_9CYAN</name>
<evidence type="ECO:0000313" key="2">
    <source>
        <dbReference type="EMBL" id="WNZ25775.1"/>
    </source>
</evidence>
<dbReference type="InterPro" id="IPR037401">
    <property type="entry name" value="SnoaL-like"/>
</dbReference>
<evidence type="ECO:0000259" key="1">
    <source>
        <dbReference type="Pfam" id="PF12680"/>
    </source>
</evidence>